<gene>
    <name evidence="3" type="ORF">SAMN05216195_105129</name>
</gene>
<feature type="signal peptide" evidence="2">
    <location>
        <begin position="1"/>
        <end position="22"/>
    </location>
</feature>
<keyword evidence="4" id="KW-1185">Reference proteome</keyword>
<accession>A0A1H9P0A0</accession>
<sequence>MNRKRIAIAGLALFASACSSSATGGAAKPVTTAETTTSTTSSSASGVDLASLKPCELVTGTEASGLGFSSPAPRRAAGADTCEWDSSDGGLTVALNAKISAESLDFGSYTKTPAEFGKYSGFTARPKQDNGACQVVISVSDSSSVQVVANADVANRNSAKACELAEKSADFVAAKLP</sequence>
<feature type="compositionally biased region" description="Low complexity" evidence="1">
    <location>
        <begin position="20"/>
        <end position="45"/>
    </location>
</feature>
<organism evidence="3 4">
    <name type="scientific">Lentzea flaviverrucosa</name>
    <dbReference type="NCBI Taxonomy" id="200379"/>
    <lineage>
        <taxon>Bacteria</taxon>
        <taxon>Bacillati</taxon>
        <taxon>Actinomycetota</taxon>
        <taxon>Actinomycetes</taxon>
        <taxon>Pseudonocardiales</taxon>
        <taxon>Pseudonocardiaceae</taxon>
        <taxon>Lentzea</taxon>
    </lineage>
</organism>
<dbReference type="RefSeq" id="WP_090065952.1">
    <property type="nucleotide sequence ID" value="NZ_FOFT01000005.1"/>
</dbReference>
<evidence type="ECO:0000256" key="2">
    <source>
        <dbReference type="SAM" id="SignalP"/>
    </source>
</evidence>
<dbReference type="AlphaFoldDB" id="A0A1H9P0A0"/>
<proteinExistence type="predicted"/>
<keyword evidence="2" id="KW-0732">Signal</keyword>
<dbReference type="Pfam" id="PF12079">
    <property type="entry name" value="DUF3558"/>
    <property type="match status" value="1"/>
</dbReference>
<dbReference type="Proteomes" id="UP000199028">
    <property type="component" value="Unassembled WGS sequence"/>
</dbReference>
<dbReference type="EMBL" id="FOFT01000005">
    <property type="protein sequence ID" value="SER41551.1"/>
    <property type="molecule type" value="Genomic_DNA"/>
</dbReference>
<evidence type="ECO:0000313" key="3">
    <source>
        <dbReference type="EMBL" id="SER41551.1"/>
    </source>
</evidence>
<evidence type="ECO:0008006" key="5">
    <source>
        <dbReference type="Google" id="ProtNLM"/>
    </source>
</evidence>
<name>A0A1H9P0A0_9PSEU</name>
<dbReference type="OrthoDB" id="3624688at2"/>
<feature type="region of interest" description="Disordered" evidence="1">
    <location>
        <begin position="20"/>
        <end position="47"/>
    </location>
</feature>
<protein>
    <recommendedName>
        <fullName evidence="5">DUF3558 domain-containing protein</fullName>
    </recommendedName>
</protein>
<dbReference type="PROSITE" id="PS51257">
    <property type="entry name" value="PROKAR_LIPOPROTEIN"/>
    <property type="match status" value="1"/>
</dbReference>
<reference evidence="4" key="1">
    <citation type="submission" date="2016-10" db="EMBL/GenBank/DDBJ databases">
        <authorList>
            <person name="Varghese N."/>
            <person name="Submissions S."/>
        </authorList>
    </citation>
    <scope>NUCLEOTIDE SEQUENCE [LARGE SCALE GENOMIC DNA]</scope>
    <source>
        <strain evidence="4">CGMCC 4.578</strain>
    </source>
</reference>
<dbReference type="InterPro" id="IPR024520">
    <property type="entry name" value="DUF3558"/>
</dbReference>
<evidence type="ECO:0000313" key="4">
    <source>
        <dbReference type="Proteomes" id="UP000199028"/>
    </source>
</evidence>
<evidence type="ECO:0000256" key="1">
    <source>
        <dbReference type="SAM" id="MobiDB-lite"/>
    </source>
</evidence>
<feature type="chain" id="PRO_5039016965" description="DUF3558 domain-containing protein" evidence="2">
    <location>
        <begin position="23"/>
        <end position="177"/>
    </location>
</feature>